<sequence>MSNEKYVCPNCGEQVYFWVEQLIEHRRVINTKTGRMKTQVKKINFGNRTTNSGISCSKFYWFSSFDGEQLPKHFEDIAGVDKFIESIENS</sequence>
<evidence type="ECO:0000313" key="1">
    <source>
        <dbReference type="EMBL" id="CDG98596.1"/>
    </source>
</evidence>
<organism evidence="1">
    <name type="scientific">Xenorhabdus bovienii str. puntauvense</name>
    <dbReference type="NCBI Taxonomy" id="1398201"/>
    <lineage>
        <taxon>Bacteria</taxon>
        <taxon>Pseudomonadati</taxon>
        <taxon>Pseudomonadota</taxon>
        <taxon>Gammaproteobacteria</taxon>
        <taxon>Enterobacterales</taxon>
        <taxon>Morganellaceae</taxon>
        <taxon>Xenorhabdus</taxon>
    </lineage>
</organism>
<evidence type="ECO:0008006" key="2">
    <source>
        <dbReference type="Google" id="ProtNLM"/>
    </source>
</evidence>
<dbReference type="HOGENOM" id="CLU_2440094_0_0_6"/>
<gene>
    <name evidence="1" type="ORF">XBP1_390014</name>
</gene>
<dbReference type="AlphaFoldDB" id="A0A077N8R4"/>
<name>A0A077N8R4_XENBV</name>
<accession>A0A077N8R4</accession>
<dbReference type="Proteomes" id="UP000028511">
    <property type="component" value="Unassembled WGS sequence"/>
</dbReference>
<protein>
    <recommendedName>
        <fullName evidence="2">C2H2-type domain-containing protein</fullName>
    </recommendedName>
</protein>
<comment type="caution">
    <text evidence="1">The sequence shown here is derived from an EMBL/GenBank/DDBJ whole genome shotgun (WGS) entry which is preliminary data.</text>
</comment>
<dbReference type="RefSeq" id="WP_038213107.1">
    <property type="nucleotide sequence ID" value="NZ_CAWLWN010000037.1"/>
</dbReference>
<dbReference type="EMBL" id="CBSW010000242">
    <property type="protein sequence ID" value="CDG98596.1"/>
    <property type="molecule type" value="Genomic_DNA"/>
</dbReference>
<proteinExistence type="predicted"/>
<reference evidence="1" key="1">
    <citation type="submission" date="2013-07" db="EMBL/GenBank/DDBJ databases">
        <title>Sub-species coevolution in mutualistic symbiosis.</title>
        <authorList>
            <person name="Murfin K."/>
            <person name="Klassen J."/>
            <person name="Lee M."/>
            <person name="Forst S."/>
            <person name="Stock P."/>
            <person name="Goodrich-Blair H."/>
        </authorList>
    </citation>
    <scope>NUCLEOTIDE SEQUENCE [LARGE SCALE GENOMIC DNA]</scope>
    <source>
        <strain evidence="1">Puntauvense</strain>
    </source>
</reference>